<evidence type="ECO:0000256" key="7">
    <source>
        <dbReference type="SAM" id="MobiDB-lite"/>
    </source>
</evidence>
<dbReference type="GO" id="GO:0042158">
    <property type="term" value="P:lipoprotein biosynthetic process"/>
    <property type="evidence" value="ECO:0007669"/>
    <property type="project" value="InterPro"/>
</dbReference>
<evidence type="ECO:0000313" key="9">
    <source>
        <dbReference type="EMBL" id="MPV38951.1"/>
    </source>
</evidence>
<dbReference type="HAMAP" id="MF_01147">
    <property type="entry name" value="Lgt"/>
    <property type="match status" value="1"/>
</dbReference>
<feature type="transmembrane region" description="Helical" evidence="8">
    <location>
        <begin position="55"/>
        <end position="75"/>
    </location>
</feature>
<feature type="region of interest" description="Disordered" evidence="7">
    <location>
        <begin position="277"/>
        <end position="313"/>
    </location>
</feature>
<feature type="transmembrane region" description="Helical" evidence="8">
    <location>
        <begin position="245"/>
        <end position="263"/>
    </location>
</feature>
<dbReference type="InterPro" id="IPR001640">
    <property type="entry name" value="Lgt"/>
</dbReference>
<keyword evidence="6 8" id="KW-0472">Membrane</keyword>
<proteinExistence type="inferred from homology"/>
<evidence type="ECO:0000313" key="10">
    <source>
        <dbReference type="Proteomes" id="UP000437709"/>
    </source>
</evidence>
<dbReference type="PANTHER" id="PTHR30589:SF0">
    <property type="entry name" value="PHOSPHATIDYLGLYCEROL--PROLIPOPROTEIN DIACYLGLYCERYL TRANSFERASE"/>
    <property type="match status" value="1"/>
</dbReference>
<keyword evidence="10" id="KW-1185">Reference proteome</keyword>
<feature type="transmembrane region" description="Helical" evidence="8">
    <location>
        <begin position="185"/>
        <end position="202"/>
    </location>
</feature>
<feature type="transmembrane region" description="Helical" evidence="8">
    <location>
        <begin position="24"/>
        <end position="43"/>
    </location>
</feature>
<feature type="transmembrane region" description="Helical" evidence="8">
    <location>
        <begin position="95"/>
        <end position="118"/>
    </location>
</feature>
<evidence type="ECO:0000256" key="5">
    <source>
        <dbReference type="ARBA" id="ARBA00022989"/>
    </source>
</evidence>
<evidence type="ECO:0000256" key="4">
    <source>
        <dbReference type="ARBA" id="ARBA00022692"/>
    </source>
</evidence>
<dbReference type="GO" id="GO:0008961">
    <property type="term" value="F:phosphatidylglycerol-prolipoprotein diacylglyceryl transferase activity"/>
    <property type="evidence" value="ECO:0007669"/>
    <property type="project" value="InterPro"/>
</dbReference>
<comment type="caution">
    <text evidence="9">The sequence shown here is derived from an EMBL/GenBank/DDBJ whole genome shotgun (WGS) entry which is preliminary data.</text>
</comment>
<keyword evidence="5 8" id="KW-1133">Transmembrane helix</keyword>
<comment type="similarity">
    <text evidence="1">Belongs to the Lgt family.</text>
</comment>
<evidence type="ECO:0000256" key="6">
    <source>
        <dbReference type="ARBA" id="ARBA00023136"/>
    </source>
</evidence>
<evidence type="ECO:0000256" key="3">
    <source>
        <dbReference type="ARBA" id="ARBA00022679"/>
    </source>
</evidence>
<keyword evidence="9" id="KW-0449">Lipoprotein</keyword>
<dbReference type="GO" id="GO:0005886">
    <property type="term" value="C:plasma membrane"/>
    <property type="evidence" value="ECO:0007669"/>
    <property type="project" value="InterPro"/>
</dbReference>
<keyword evidence="4 8" id="KW-0812">Transmembrane</keyword>
<evidence type="ECO:0000256" key="1">
    <source>
        <dbReference type="ARBA" id="ARBA00007150"/>
    </source>
</evidence>
<name>A0A6N7ENC1_9MICO</name>
<feature type="non-terminal residue" evidence="9">
    <location>
        <position position="313"/>
    </location>
</feature>
<dbReference type="NCBIfam" id="TIGR00544">
    <property type="entry name" value="lgt"/>
    <property type="match status" value="1"/>
</dbReference>
<dbReference type="EC" id="2.4.99.-" evidence="9"/>
<dbReference type="Pfam" id="PF01790">
    <property type="entry name" value="LGT"/>
    <property type="match status" value="1"/>
</dbReference>
<reference evidence="9 10" key="1">
    <citation type="submission" date="2019-10" db="EMBL/GenBank/DDBJ databases">
        <title>Georgenia wutianyii sp. nov. and Georgenia yuyongxinii sp. nov. isolated from plateau pika (Ochotona curzoniae) in the Qinghai-Tibet plateau of China.</title>
        <authorList>
            <person name="Tian Z."/>
        </authorList>
    </citation>
    <scope>NUCLEOTIDE SEQUENCE [LARGE SCALE GENOMIC DNA]</scope>
    <source>
        <strain evidence="9 10">JCM 19765</strain>
    </source>
</reference>
<dbReference type="AlphaFoldDB" id="A0A6N7ENC1"/>
<organism evidence="9 10">
    <name type="scientific">Georgenia subflava</name>
    <dbReference type="NCBI Taxonomy" id="1622177"/>
    <lineage>
        <taxon>Bacteria</taxon>
        <taxon>Bacillati</taxon>
        <taxon>Actinomycetota</taxon>
        <taxon>Actinomycetes</taxon>
        <taxon>Micrococcales</taxon>
        <taxon>Bogoriellaceae</taxon>
        <taxon>Georgenia</taxon>
    </lineage>
</organism>
<feature type="transmembrane region" description="Helical" evidence="8">
    <location>
        <begin position="125"/>
        <end position="143"/>
    </location>
</feature>
<protein>
    <submittedName>
        <fullName evidence="9">Prolipoprotein diacylglyceryl transferase</fullName>
        <ecNumber evidence="9">2.4.99.-</ecNumber>
    </submittedName>
</protein>
<evidence type="ECO:0000256" key="8">
    <source>
        <dbReference type="SAM" id="Phobius"/>
    </source>
</evidence>
<dbReference type="PANTHER" id="PTHR30589">
    <property type="entry name" value="PROLIPOPROTEIN DIACYLGLYCERYL TRANSFERASE"/>
    <property type="match status" value="1"/>
</dbReference>
<gene>
    <name evidence="9" type="ORF">GB881_18245</name>
</gene>
<keyword evidence="2" id="KW-1003">Cell membrane</keyword>
<dbReference type="OrthoDB" id="871140at2"/>
<keyword evidence="9" id="KW-0328">Glycosyltransferase</keyword>
<sequence length="313" mass="34153">MSAPVLAGIPSPSQGEWSLGPVPVRAYAIFILLGIVAAWWILDRRYTAKGGPKDAALDVAFWMVPFGIVGARIYHVFSSPDAYFGPDGDPVRALYIWQGGLGIWGAVALGAVGAWIGLRRRGLRMAPFADALAPGLLVAQAIGRLGNYFNQELYGRPTTLPWGLQIDDAHLVGDFASGTLFHPTFLYELVWNLAMAVVLVWAAKRFQLRHGRVFWLYVMLYTAGRVWIEYLRIDDAEIVLGLRLNVWTSLLIFLVALVAFVLIGRRTKDVPDSVWLPGRAPADDDAVTGTDDVSSDDVRKAEDEGLGSGAGEG</sequence>
<dbReference type="Proteomes" id="UP000437709">
    <property type="component" value="Unassembled WGS sequence"/>
</dbReference>
<evidence type="ECO:0000256" key="2">
    <source>
        <dbReference type="ARBA" id="ARBA00022475"/>
    </source>
</evidence>
<keyword evidence="3 9" id="KW-0808">Transferase</keyword>
<dbReference type="PROSITE" id="PS01311">
    <property type="entry name" value="LGT"/>
    <property type="match status" value="1"/>
</dbReference>
<feature type="transmembrane region" description="Helical" evidence="8">
    <location>
        <begin position="214"/>
        <end position="233"/>
    </location>
</feature>
<dbReference type="EMBL" id="WHPC01000131">
    <property type="protein sequence ID" value="MPV38951.1"/>
    <property type="molecule type" value="Genomic_DNA"/>
</dbReference>
<accession>A0A6N7ENC1</accession>